<feature type="compositionally biased region" description="Polar residues" evidence="1">
    <location>
        <begin position="1"/>
        <end position="12"/>
    </location>
</feature>
<evidence type="ECO:0000313" key="3">
    <source>
        <dbReference type="Proteomes" id="UP000290289"/>
    </source>
</evidence>
<dbReference type="Proteomes" id="UP000290289">
    <property type="component" value="Chromosome 17"/>
</dbReference>
<protein>
    <submittedName>
        <fullName evidence="2">Uncharacterized protein</fullName>
    </submittedName>
</protein>
<feature type="compositionally biased region" description="Polar residues" evidence="1">
    <location>
        <begin position="35"/>
        <end position="52"/>
    </location>
</feature>
<proteinExistence type="predicted"/>
<feature type="compositionally biased region" description="Polar residues" evidence="1">
    <location>
        <begin position="99"/>
        <end position="126"/>
    </location>
</feature>
<gene>
    <name evidence="2" type="ORF">DVH24_027577</name>
</gene>
<dbReference type="EMBL" id="RDQH01000343">
    <property type="protein sequence ID" value="RXH67430.1"/>
    <property type="molecule type" value="Genomic_DNA"/>
</dbReference>
<feature type="region of interest" description="Disordered" evidence="1">
    <location>
        <begin position="99"/>
        <end position="134"/>
    </location>
</feature>
<name>A0A498H9D1_MALDO</name>
<keyword evidence="3" id="KW-1185">Reference proteome</keyword>
<comment type="caution">
    <text evidence="2">The sequence shown here is derived from an EMBL/GenBank/DDBJ whole genome shotgun (WGS) entry which is preliminary data.</text>
</comment>
<evidence type="ECO:0000256" key="1">
    <source>
        <dbReference type="SAM" id="MobiDB-lite"/>
    </source>
</evidence>
<accession>A0A498H9D1</accession>
<evidence type="ECO:0000313" key="2">
    <source>
        <dbReference type="EMBL" id="RXH67430.1"/>
    </source>
</evidence>
<reference evidence="2 3" key="1">
    <citation type="submission" date="2018-10" db="EMBL/GenBank/DDBJ databases">
        <title>A high-quality apple genome assembly.</title>
        <authorList>
            <person name="Hu J."/>
        </authorList>
    </citation>
    <scope>NUCLEOTIDE SEQUENCE [LARGE SCALE GENOMIC DNA]</scope>
    <source>
        <strain evidence="3">cv. HFTH1</strain>
        <tissue evidence="2">Young leaf</tissue>
    </source>
</reference>
<feature type="region of interest" description="Disordered" evidence="1">
    <location>
        <begin position="1"/>
        <end position="52"/>
    </location>
</feature>
<organism evidence="2 3">
    <name type="scientific">Malus domestica</name>
    <name type="common">Apple</name>
    <name type="synonym">Pyrus malus</name>
    <dbReference type="NCBI Taxonomy" id="3750"/>
    <lineage>
        <taxon>Eukaryota</taxon>
        <taxon>Viridiplantae</taxon>
        <taxon>Streptophyta</taxon>
        <taxon>Embryophyta</taxon>
        <taxon>Tracheophyta</taxon>
        <taxon>Spermatophyta</taxon>
        <taxon>Magnoliopsida</taxon>
        <taxon>eudicotyledons</taxon>
        <taxon>Gunneridae</taxon>
        <taxon>Pentapetalae</taxon>
        <taxon>rosids</taxon>
        <taxon>fabids</taxon>
        <taxon>Rosales</taxon>
        <taxon>Rosaceae</taxon>
        <taxon>Amygdaloideae</taxon>
        <taxon>Maleae</taxon>
        <taxon>Malus</taxon>
    </lineage>
</organism>
<sequence>MNAWIFSQQIQENPERKNMGRRRKAADPCPDPLENVTSQAEDVTSKSCNSRSSALTSHYSLEDFTRLKKQCKEDDASTEPVVSHTSRLVGIATAPPCGTSSLVFKTQNQNRRSSSILSDDNGSTYGSEREERVESVHHITTTILAFGGG</sequence>
<dbReference type="AlphaFoldDB" id="A0A498H9D1"/>